<dbReference type="InterPro" id="IPR036291">
    <property type="entry name" value="NAD(P)-bd_dom_sf"/>
</dbReference>
<organism evidence="5 6">
    <name type="scientific">Galerina marginata (strain CBS 339.88)</name>
    <dbReference type="NCBI Taxonomy" id="685588"/>
    <lineage>
        <taxon>Eukaryota</taxon>
        <taxon>Fungi</taxon>
        <taxon>Dikarya</taxon>
        <taxon>Basidiomycota</taxon>
        <taxon>Agaricomycotina</taxon>
        <taxon>Agaricomycetes</taxon>
        <taxon>Agaricomycetidae</taxon>
        <taxon>Agaricales</taxon>
        <taxon>Agaricineae</taxon>
        <taxon>Strophariaceae</taxon>
        <taxon>Galerina</taxon>
    </lineage>
</organism>
<evidence type="ECO:0000256" key="3">
    <source>
        <dbReference type="ARBA" id="ARBA00023002"/>
    </source>
</evidence>
<evidence type="ECO:0000256" key="4">
    <source>
        <dbReference type="RuleBase" id="RU000363"/>
    </source>
</evidence>
<dbReference type="Gene3D" id="3.40.50.720">
    <property type="entry name" value="NAD(P)-binding Rossmann-like Domain"/>
    <property type="match status" value="1"/>
</dbReference>
<dbReference type="Pfam" id="PF00106">
    <property type="entry name" value="adh_short"/>
    <property type="match status" value="1"/>
</dbReference>
<evidence type="ECO:0000313" key="6">
    <source>
        <dbReference type="Proteomes" id="UP000027222"/>
    </source>
</evidence>
<dbReference type="InterPro" id="IPR002347">
    <property type="entry name" value="SDR_fam"/>
</dbReference>
<name>A0A067TU54_GALM3</name>
<dbReference type="HOGENOM" id="CLU_010194_9_0_1"/>
<dbReference type="PRINTS" id="PR00080">
    <property type="entry name" value="SDRFAMILY"/>
</dbReference>
<dbReference type="STRING" id="685588.A0A067TU54"/>
<keyword evidence="3" id="KW-0560">Oxidoreductase</keyword>
<evidence type="ECO:0000256" key="2">
    <source>
        <dbReference type="ARBA" id="ARBA00022857"/>
    </source>
</evidence>
<proteinExistence type="inferred from homology"/>
<dbReference type="OrthoDB" id="1933717at2759"/>
<protein>
    <submittedName>
        <fullName evidence="5">Uncharacterized protein</fullName>
    </submittedName>
</protein>
<evidence type="ECO:0000256" key="1">
    <source>
        <dbReference type="ARBA" id="ARBA00006484"/>
    </source>
</evidence>
<dbReference type="AlphaFoldDB" id="A0A067TU54"/>
<keyword evidence="6" id="KW-1185">Reference proteome</keyword>
<gene>
    <name evidence="5" type="ORF">GALMADRAFT_206338</name>
</gene>
<reference evidence="6" key="1">
    <citation type="journal article" date="2014" name="Proc. Natl. Acad. Sci. U.S.A.">
        <title>Extensive sampling of basidiomycete genomes demonstrates inadequacy of the white-rot/brown-rot paradigm for wood decay fungi.</title>
        <authorList>
            <person name="Riley R."/>
            <person name="Salamov A.A."/>
            <person name="Brown D.W."/>
            <person name="Nagy L.G."/>
            <person name="Floudas D."/>
            <person name="Held B.W."/>
            <person name="Levasseur A."/>
            <person name="Lombard V."/>
            <person name="Morin E."/>
            <person name="Otillar R."/>
            <person name="Lindquist E.A."/>
            <person name="Sun H."/>
            <person name="LaButti K.M."/>
            <person name="Schmutz J."/>
            <person name="Jabbour D."/>
            <person name="Luo H."/>
            <person name="Baker S.E."/>
            <person name="Pisabarro A.G."/>
            <person name="Walton J.D."/>
            <person name="Blanchette R.A."/>
            <person name="Henrissat B."/>
            <person name="Martin F."/>
            <person name="Cullen D."/>
            <person name="Hibbett D.S."/>
            <person name="Grigoriev I.V."/>
        </authorList>
    </citation>
    <scope>NUCLEOTIDE SEQUENCE [LARGE SCALE GENOMIC DNA]</scope>
    <source>
        <strain evidence="6">CBS 339.88</strain>
    </source>
</reference>
<dbReference type="PANTHER" id="PTHR43490">
    <property type="entry name" value="(+)-NEOMENTHOL DEHYDROGENASE"/>
    <property type="match status" value="1"/>
</dbReference>
<dbReference type="EMBL" id="KL142369">
    <property type="protein sequence ID" value="KDR82468.1"/>
    <property type="molecule type" value="Genomic_DNA"/>
</dbReference>
<dbReference type="GO" id="GO:0016491">
    <property type="term" value="F:oxidoreductase activity"/>
    <property type="evidence" value="ECO:0007669"/>
    <property type="project" value="UniProtKB-KW"/>
</dbReference>
<evidence type="ECO:0000313" key="5">
    <source>
        <dbReference type="EMBL" id="KDR82468.1"/>
    </source>
</evidence>
<sequence length="241" mass="25793">MARVFLVTGGNSSIGFELVRLLAEENHTVYLSARNEAAGKEAQKKLLADGLKTVKFVLLDVTDPATIQAAKETIEKGEGKLDVLVNNAAIGKVDSDQSPVSIALPTLRDAFETNFFGVVQTTTILLPLLRKSSQPVILNVSSELGSNYAQSRPGSRYHPVAYNTTKAALNSYTIALAQELKGEGFKVNAATPGLTSSKLNGFMAGGKSLREGALALLPHALLDKDGPTCKFFDSKGNEFHW</sequence>
<comment type="similarity">
    <text evidence="1 4">Belongs to the short-chain dehydrogenases/reductases (SDR) family.</text>
</comment>
<dbReference type="SUPFAM" id="SSF51735">
    <property type="entry name" value="NAD(P)-binding Rossmann-fold domains"/>
    <property type="match status" value="1"/>
</dbReference>
<dbReference type="Proteomes" id="UP000027222">
    <property type="component" value="Unassembled WGS sequence"/>
</dbReference>
<keyword evidence="2" id="KW-0521">NADP</keyword>
<dbReference type="PRINTS" id="PR00081">
    <property type="entry name" value="GDHRDH"/>
</dbReference>
<accession>A0A067TU54</accession>
<dbReference type="PANTHER" id="PTHR43490:SF99">
    <property type="entry name" value="SHORT-CHAIN DEHYDROGENASE_REDUCTASE"/>
    <property type="match status" value="1"/>
</dbReference>